<dbReference type="VEuPathDB" id="MicrosporidiaDB:A0H76_147"/>
<protein>
    <submittedName>
        <fullName evidence="2">Uncharacterized protein</fullName>
    </submittedName>
</protein>
<accession>A0A1X0QL75</accession>
<comment type="caution">
    <text evidence="2">The sequence shown here is derived from an EMBL/GenBank/DDBJ whole genome shotgun (WGS) entry which is preliminary data.</text>
</comment>
<feature type="region of interest" description="Disordered" evidence="1">
    <location>
        <begin position="1"/>
        <end position="25"/>
    </location>
</feature>
<proteinExistence type="predicted"/>
<dbReference type="Proteomes" id="UP000192501">
    <property type="component" value="Unassembled WGS sequence"/>
</dbReference>
<organism evidence="2 3">
    <name type="scientific">Hepatospora eriocheir</name>
    <dbReference type="NCBI Taxonomy" id="1081669"/>
    <lineage>
        <taxon>Eukaryota</taxon>
        <taxon>Fungi</taxon>
        <taxon>Fungi incertae sedis</taxon>
        <taxon>Microsporidia</taxon>
        <taxon>Hepatosporidae</taxon>
        <taxon>Hepatospora</taxon>
    </lineage>
</organism>
<gene>
    <name evidence="2" type="ORF">A0H76_147</name>
</gene>
<dbReference type="AlphaFoldDB" id="A0A1X0QL75"/>
<feature type="compositionally biased region" description="Polar residues" evidence="1">
    <location>
        <begin position="8"/>
        <end position="18"/>
    </location>
</feature>
<reference evidence="2 3" key="1">
    <citation type="journal article" date="2017" name="Environ. Microbiol.">
        <title>Decay of the glycolytic pathway and adaptation to intranuclear parasitism within Enterocytozoonidae microsporidia.</title>
        <authorList>
            <person name="Wiredu Boakye D."/>
            <person name="Jaroenlak P."/>
            <person name="Prachumwat A."/>
            <person name="Williams T.A."/>
            <person name="Bateman K.S."/>
            <person name="Itsathitphaisarn O."/>
            <person name="Sritunyalucksana K."/>
            <person name="Paszkiewicz K.H."/>
            <person name="Moore K.A."/>
            <person name="Stentiford G.D."/>
            <person name="Williams B.A."/>
        </authorList>
    </citation>
    <scope>NUCLEOTIDE SEQUENCE [LARGE SCALE GENOMIC DNA]</scope>
    <source>
        <strain evidence="3">canceri</strain>
    </source>
</reference>
<sequence length="88" mass="10421">MFKGDQLKNFQDYISPTDKSTKSPVRRILSESKNRLNIFLNKLSKYYSNKPMKEKSNNAYTNLNLKRPTTFASLEQFSDNYDENRPFN</sequence>
<name>A0A1X0QL75_9MICR</name>
<evidence type="ECO:0000313" key="3">
    <source>
        <dbReference type="Proteomes" id="UP000192501"/>
    </source>
</evidence>
<dbReference type="VEuPathDB" id="MicrosporidiaDB:HERIO_962"/>
<dbReference type="EMBL" id="LTAI01000011">
    <property type="protein sequence ID" value="ORE00541.1"/>
    <property type="molecule type" value="Genomic_DNA"/>
</dbReference>
<evidence type="ECO:0000313" key="2">
    <source>
        <dbReference type="EMBL" id="ORE00541.1"/>
    </source>
</evidence>
<evidence type="ECO:0000256" key="1">
    <source>
        <dbReference type="SAM" id="MobiDB-lite"/>
    </source>
</evidence>